<proteinExistence type="predicted"/>
<protein>
    <submittedName>
        <fullName evidence="1">Uncharacterized protein</fullName>
    </submittedName>
</protein>
<gene>
    <name evidence="1" type="ORF">OPKNFCMD_1804</name>
</gene>
<reference evidence="1" key="1">
    <citation type="journal article" date="2021" name="Front. Microbiol.">
        <title>Comprehensive Comparative Genomics and Phenotyping of Methylobacterium Species.</title>
        <authorList>
            <person name="Alessa O."/>
            <person name="Ogura Y."/>
            <person name="Fujitani Y."/>
            <person name="Takami H."/>
            <person name="Hayashi T."/>
            <person name="Sahin N."/>
            <person name="Tani A."/>
        </authorList>
    </citation>
    <scope>NUCLEOTIDE SEQUENCE</scope>
    <source>
        <strain evidence="1">KCTC 52305</strain>
    </source>
</reference>
<organism evidence="1 2">
    <name type="scientific">Methylobacterium crusticola</name>
    <dbReference type="NCBI Taxonomy" id="1697972"/>
    <lineage>
        <taxon>Bacteria</taxon>
        <taxon>Pseudomonadati</taxon>
        <taxon>Pseudomonadota</taxon>
        <taxon>Alphaproteobacteria</taxon>
        <taxon>Hyphomicrobiales</taxon>
        <taxon>Methylobacteriaceae</taxon>
        <taxon>Methylobacterium</taxon>
    </lineage>
</organism>
<dbReference type="EMBL" id="BPQH01000005">
    <property type="protein sequence ID" value="GJD49075.1"/>
    <property type="molecule type" value="Genomic_DNA"/>
</dbReference>
<comment type="caution">
    <text evidence="1">The sequence shown here is derived from an EMBL/GenBank/DDBJ whole genome shotgun (WGS) entry which is preliminary data.</text>
</comment>
<reference evidence="1" key="2">
    <citation type="submission" date="2021-08" db="EMBL/GenBank/DDBJ databases">
        <authorList>
            <person name="Tani A."/>
            <person name="Ola A."/>
            <person name="Ogura Y."/>
            <person name="Katsura K."/>
            <person name="Hayashi T."/>
        </authorList>
    </citation>
    <scope>NUCLEOTIDE SEQUENCE</scope>
    <source>
        <strain evidence="1">KCTC 52305</strain>
    </source>
</reference>
<evidence type="ECO:0000313" key="1">
    <source>
        <dbReference type="EMBL" id="GJD49075.1"/>
    </source>
</evidence>
<accession>A0ABQ4QWG5</accession>
<dbReference type="Proteomes" id="UP001055167">
    <property type="component" value="Unassembled WGS sequence"/>
</dbReference>
<name>A0ABQ4QWG5_9HYPH</name>
<dbReference type="RefSeq" id="WP_128566048.1">
    <property type="nucleotide sequence ID" value="NZ_QOWC01000243.1"/>
</dbReference>
<keyword evidence="2" id="KW-1185">Reference proteome</keyword>
<evidence type="ECO:0000313" key="2">
    <source>
        <dbReference type="Proteomes" id="UP001055167"/>
    </source>
</evidence>
<sequence length="110" mass="12278">MALFRAACSETDRLSHDAVHGYPELNLPTFGSWTRRCLNRALDTGEVTPTEYARLYPLAAEREHRINAATLSTNIHALYALAFADDYPCVEASSLDDDGDDYTHDEEVLS</sequence>